<keyword evidence="1 6" id="KW-0378">Hydrolase</keyword>
<evidence type="ECO:0000313" key="6">
    <source>
        <dbReference type="EMBL" id="AEH57936.1"/>
    </source>
</evidence>
<protein>
    <submittedName>
        <fullName evidence="6">Glycoside hydrolase family 9 cellulase</fullName>
    </submittedName>
</protein>
<evidence type="ECO:0000256" key="2">
    <source>
        <dbReference type="ARBA" id="ARBA00023277"/>
    </source>
</evidence>
<sequence length="401" mass="42878">GKYVVNGGISTWTMLNQYERAVHRGTTASHFADGKLSIPENANGVPDILDEARWNMDFMIKMQVPTGQPLAGMVHHKMHDAAWTGIPTRPDQDSQARQLRPPSTAATLNVAATGAQCARIWHNIDATFSNRCLTAAERAWTAAQANPAIYASASDGTGGGAYNDSNVSDEFYWAAAELYITTGNATYLNYMSSSPHFKTVPTNVSSGEGNTSMTWGNTQSLGSISLAVVPNSLPAADITTIRNNIAAAANNYLTSITGQGYRVPFSGASSSTYPWGSNSFVINNGIILGLAYDFTSDAHYLNGVAEAMNYILGRNAMDKSYVSGYGENPLVNPHHRFWAFQANSSFPRPPAGAVSGGPNSALQDPYASANLSGCAAQKCYVDHIDAWSTNEITINWNAPLA</sequence>
<dbReference type="PROSITE" id="PS00592">
    <property type="entry name" value="GH9_2"/>
    <property type="match status" value="1"/>
</dbReference>
<evidence type="ECO:0000256" key="3">
    <source>
        <dbReference type="ARBA" id="ARBA00023295"/>
    </source>
</evidence>
<evidence type="ECO:0000259" key="5">
    <source>
        <dbReference type="Pfam" id="PF00759"/>
    </source>
</evidence>
<dbReference type="InterPro" id="IPR008928">
    <property type="entry name" value="6-hairpin_glycosidase_sf"/>
</dbReference>
<proteinExistence type="predicted"/>
<accession>F8V3G3</accession>
<reference evidence="6" key="1">
    <citation type="submission" date="2011-05" db="EMBL/GenBank/DDBJ databases">
        <title>Combinatorial multi-primer PCR(CMP-PCR), a novel stratgy for recovery of metagenomic enzyme family genes.</title>
        <authorList>
            <person name="Wang Q.Y."/>
            <person name="Xiong X.L."/>
            <person name="Wu H.L."/>
            <person name="Jin P."/>
            <person name="Zhou X.L."/>
        </authorList>
    </citation>
    <scope>NUCLEOTIDE SEQUENCE</scope>
</reference>
<feature type="domain" description="Glycoside hydrolase family 9" evidence="5">
    <location>
        <begin position="1"/>
        <end position="400"/>
    </location>
</feature>
<dbReference type="PANTHER" id="PTHR22298">
    <property type="entry name" value="ENDO-1,4-BETA-GLUCANASE"/>
    <property type="match status" value="1"/>
</dbReference>
<keyword evidence="4" id="KW-0624">Polysaccharide degradation</keyword>
<evidence type="ECO:0000256" key="4">
    <source>
        <dbReference type="ARBA" id="ARBA00023326"/>
    </source>
</evidence>
<evidence type="ECO:0000256" key="1">
    <source>
        <dbReference type="ARBA" id="ARBA00022801"/>
    </source>
</evidence>
<dbReference type="InterPro" id="IPR012341">
    <property type="entry name" value="6hp_glycosidase-like_sf"/>
</dbReference>
<dbReference type="InterPro" id="IPR033126">
    <property type="entry name" value="Glyco_hydro_9_Asp/Glu_AS"/>
</dbReference>
<dbReference type="GO" id="GO:0004553">
    <property type="term" value="F:hydrolase activity, hydrolyzing O-glycosyl compounds"/>
    <property type="evidence" value="ECO:0007669"/>
    <property type="project" value="InterPro"/>
</dbReference>
<keyword evidence="3" id="KW-0326">Glycosidase</keyword>
<dbReference type="AlphaFoldDB" id="F8V3G3"/>
<dbReference type="GO" id="GO:0000272">
    <property type="term" value="P:polysaccharide catabolic process"/>
    <property type="evidence" value="ECO:0007669"/>
    <property type="project" value="UniProtKB-KW"/>
</dbReference>
<keyword evidence="2" id="KW-0119">Carbohydrate metabolism</keyword>
<reference evidence="6" key="2">
    <citation type="journal article" date="2012" name="Biotechnol. Lett.">
        <title>Retrieval of glycoside hydrolase family 9 cellulase genes from environmental DNA by metagenomic gene specific multi-primer PCR.</title>
        <authorList>
            <person name="Xiong X."/>
            <person name="Yin X."/>
            <person name="Pei X."/>
            <person name="Jin P."/>
            <person name="Zhang A."/>
            <person name="Li Y."/>
            <person name="Gong W."/>
            <person name="Wang Q."/>
        </authorList>
    </citation>
    <scope>NUCLEOTIDE SEQUENCE</scope>
</reference>
<organism evidence="6">
    <name type="scientific">uncultured organism</name>
    <dbReference type="NCBI Taxonomy" id="155900"/>
    <lineage>
        <taxon>unclassified sequences</taxon>
        <taxon>environmental samples</taxon>
    </lineage>
</organism>
<dbReference type="Pfam" id="PF00759">
    <property type="entry name" value="Glyco_hydro_9"/>
    <property type="match status" value="1"/>
</dbReference>
<dbReference type="InterPro" id="IPR018221">
    <property type="entry name" value="Glyco_hydro_9_His_AS"/>
</dbReference>
<dbReference type="SUPFAM" id="SSF48208">
    <property type="entry name" value="Six-hairpin glycosidases"/>
    <property type="match status" value="1"/>
</dbReference>
<feature type="non-terminal residue" evidence="6">
    <location>
        <position position="1"/>
    </location>
</feature>
<dbReference type="Gene3D" id="1.50.10.10">
    <property type="match status" value="1"/>
</dbReference>
<feature type="non-terminal residue" evidence="6">
    <location>
        <position position="401"/>
    </location>
</feature>
<name>F8V3G3_9ZZZZ</name>
<dbReference type="EMBL" id="JN020797">
    <property type="protein sequence ID" value="AEH57936.1"/>
    <property type="molecule type" value="Genomic_DNA"/>
</dbReference>
<dbReference type="InterPro" id="IPR001701">
    <property type="entry name" value="Glyco_hydro_9"/>
</dbReference>
<dbReference type="PROSITE" id="PS00698">
    <property type="entry name" value="GH9_3"/>
    <property type="match status" value="1"/>
</dbReference>